<evidence type="ECO:0000256" key="9">
    <source>
        <dbReference type="ARBA" id="ARBA00081109"/>
    </source>
</evidence>
<dbReference type="InterPro" id="IPR029071">
    <property type="entry name" value="Ubiquitin-like_domsf"/>
</dbReference>
<dbReference type="InterPro" id="IPR036241">
    <property type="entry name" value="NSFL1C_SEP_dom_sf"/>
</dbReference>
<comment type="caution">
    <text evidence="14">The sequence shown here is derived from an EMBL/GenBank/DDBJ whole genome shotgun (WGS) entry which is preliminary data.</text>
</comment>
<feature type="domain" description="SEP" evidence="13">
    <location>
        <begin position="242"/>
        <end position="306"/>
    </location>
</feature>
<evidence type="ECO:0000256" key="11">
    <source>
        <dbReference type="SAM" id="MobiDB-lite"/>
    </source>
</evidence>
<evidence type="ECO:0000256" key="4">
    <source>
        <dbReference type="ARBA" id="ARBA00023212"/>
    </source>
</evidence>
<dbReference type="Proteomes" id="UP001181693">
    <property type="component" value="Unassembled WGS sequence"/>
</dbReference>
<dbReference type="SMART" id="SM00166">
    <property type="entry name" value="UBX"/>
    <property type="match status" value="1"/>
</dbReference>
<evidence type="ECO:0000256" key="2">
    <source>
        <dbReference type="ARBA" id="ARBA00022490"/>
    </source>
</evidence>
<evidence type="ECO:0000256" key="3">
    <source>
        <dbReference type="ARBA" id="ARBA00023054"/>
    </source>
</evidence>
<proteinExistence type="predicted"/>
<sequence>MSSPLFTLGKPRRIKKLPGQSSHSREQMKHGEGSEMSGRMDEHAANAGQTKTGKRAPPFKDPVGNLVSNPGFMNMFPQQREHKALGKDQGCVPSDFDLLSTTVKRVGELEARVRLQAREIQVKDQEIAMLEQKLKKLQKLKSGHSLSEQHVQEVEKRCQELQKRISDMEHFLSDYGLVWVGDDDSANTAEQKTTSSSSGLSSNTFQPDFDLILENLRDLNVLGGEGVSQIQYSARSARLKPPDPIPLTLYKNGIILFQGPFRSYQEPSTQQCIKDIMDGFFPSELQALFPDGVIFQVKDLRDVVFRERRSWDEFPGTGQTIGGAESNVRETSELPGHQLSVDQFLSRLPKCVVRGGRVLDIQGPIREALQGSKGEKTQDILIDSPQLLSMEKSNSRSQTDTVVCTLRVKSENGDDTYKVRMLSSETLGDLRTHLSQYRTTHNDFDIINRLPYRVYDNNDCTLQEAELVPNAFLLLRRKQ</sequence>
<dbReference type="Pfam" id="PF08059">
    <property type="entry name" value="SEP"/>
    <property type="match status" value="1"/>
</dbReference>
<accession>A0AAV3B788</accession>
<dbReference type="Pfam" id="PF00789">
    <property type="entry name" value="UBX"/>
    <property type="match status" value="1"/>
</dbReference>
<dbReference type="CDD" id="cd17077">
    <property type="entry name" value="UBX_UBXN11"/>
    <property type="match status" value="1"/>
</dbReference>
<comment type="function">
    <text evidence="5">May be involved in the reorganization of actin cytoskeleton mediated by RND1, RND2 and RND3. Promotes RHOA activation mediated by GNA12 and GNA13.</text>
</comment>
<evidence type="ECO:0000256" key="5">
    <source>
        <dbReference type="ARBA" id="ARBA00059434"/>
    </source>
</evidence>
<dbReference type="GO" id="GO:0043130">
    <property type="term" value="F:ubiquitin binding"/>
    <property type="evidence" value="ECO:0007669"/>
    <property type="project" value="TreeGrafter"/>
</dbReference>
<dbReference type="InterPro" id="IPR001012">
    <property type="entry name" value="UBX_dom"/>
</dbReference>
<evidence type="ECO:0000313" key="15">
    <source>
        <dbReference type="Proteomes" id="UP001181693"/>
    </source>
</evidence>
<dbReference type="PANTHER" id="PTHR23333">
    <property type="entry name" value="UBX DOMAIN CONTAINING PROTEIN"/>
    <property type="match status" value="1"/>
</dbReference>
<keyword evidence="15" id="KW-1185">Reference proteome</keyword>
<dbReference type="Gene3D" id="3.30.420.210">
    <property type="entry name" value="SEP domain"/>
    <property type="match status" value="1"/>
</dbReference>
<dbReference type="PROSITE" id="PS51399">
    <property type="entry name" value="SEP"/>
    <property type="match status" value="1"/>
</dbReference>
<evidence type="ECO:0000259" key="13">
    <source>
        <dbReference type="PROSITE" id="PS51399"/>
    </source>
</evidence>
<dbReference type="SUPFAM" id="SSF102848">
    <property type="entry name" value="NSFL1 (p97 ATPase) cofactor p47, SEP domain"/>
    <property type="match status" value="1"/>
</dbReference>
<dbReference type="PROSITE" id="PS50033">
    <property type="entry name" value="UBX"/>
    <property type="match status" value="1"/>
</dbReference>
<name>A0AAV3B788_PYXAD</name>
<protein>
    <recommendedName>
        <fullName evidence="7">UBX domain-containing protein 11</fullName>
    </recommendedName>
    <alternativeName>
        <fullName evidence="9">Socius</fullName>
    </alternativeName>
    <alternativeName>
        <fullName evidence="8">UBX domain-containing protein 5</fullName>
    </alternativeName>
</protein>
<evidence type="ECO:0000256" key="10">
    <source>
        <dbReference type="SAM" id="Coils"/>
    </source>
</evidence>
<evidence type="ECO:0000313" key="14">
    <source>
        <dbReference type="EMBL" id="DBA33756.1"/>
    </source>
</evidence>
<feature type="domain" description="UBX" evidence="12">
    <location>
        <begin position="399"/>
        <end position="475"/>
    </location>
</feature>
<evidence type="ECO:0000259" key="12">
    <source>
        <dbReference type="PROSITE" id="PS50033"/>
    </source>
</evidence>
<dbReference type="AlphaFoldDB" id="A0AAV3B788"/>
<keyword evidence="2" id="KW-0963">Cytoplasm</keyword>
<keyword evidence="4" id="KW-0206">Cytoskeleton</keyword>
<reference evidence="14" key="1">
    <citation type="thesis" date="2020" institute="ProQuest LLC" country="789 East Eisenhower Parkway, Ann Arbor, MI, USA">
        <title>Comparative Genomics and Chromosome Evolution.</title>
        <authorList>
            <person name="Mudd A.B."/>
        </authorList>
    </citation>
    <scope>NUCLEOTIDE SEQUENCE</scope>
    <source>
        <strain evidence="14">1538</strain>
        <tissue evidence="14">Blood</tissue>
    </source>
</reference>
<feature type="coiled-coil region" evidence="10">
    <location>
        <begin position="120"/>
        <end position="171"/>
    </location>
</feature>
<feature type="compositionally biased region" description="Basic and acidic residues" evidence="11">
    <location>
        <begin position="23"/>
        <end position="44"/>
    </location>
</feature>
<feature type="region of interest" description="Disordered" evidence="11">
    <location>
        <begin position="1"/>
        <end position="61"/>
    </location>
</feature>
<dbReference type="InterPro" id="IPR012989">
    <property type="entry name" value="SEP_domain"/>
</dbReference>
<dbReference type="EMBL" id="DYDO01000001">
    <property type="protein sequence ID" value="DBA33756.1"/>
    <property type="molecule type" value="Genomic_DNA"/>
</dbReference>
<dbReference type="Gene3D" id="3.10.20.90">
    <property type="entry name" value="Phosphatidylinositol 3-kinase Catalytic Subunit, Chain A, domain 1"/>
    <property type="match status" value="1"/>
</dbReference>
<dbReference type="FunFam" id="3.30.420.210:FF:000003">
    <property type="entry name" value="UBX domain protein 11"/>
    <property type="match status" value="1"/>
</dbReference>
<evidence type="ECO:0000256" key="6">
    <source>
        <dbReference type="ARBA" id="ARBA00062345"/>
    </source>
</evidence>
<dbReference type="PANTHER" id="PTHR23333:SF4">
    <property type="entry name" value="UBX DOMAIN-CONTAINING PROTEIN 11"/>
    <property type="match status" value="1"/>
</dbReference>
<evidence type="ECO:0000256" key="1">
    <source>
        <dbReference type="ARBA" id="ARBA00004245"/>
    </source>
</evidence>
<dbReference type="GO" id="GO:0005856">
    <property type="term" value="C:cytoskeleton"/>
    <property type="evidence" value="ECO:0007669"/>
    <property type="project" value="UniProtKB-SubCell"/>
</dbReference>
<dbReference type="SUPFAM" id="SSF54236">
    <property type="entry name" value="Ubiquitin-like"/>
    <property type="match status" value="1"/>
</dbReference>
<comment type="subcellular location">
    <subcellularLocation>
        <location evidence="1">Cytoplasm</location>
        <location evidence="1">Cytoskeleton</location>
    </subcellularLocation>
</comment>
<dbReference type="GO" id="GO:0043161">
    <property type="term" value="P:proteasome-mediated ubiquitin-dependent protein catabolic process"/>
    <property type="evidence" value="ECO:0007669"/>
    <property type="project" value="TreeGrafter"/>
</dbReference>
<gene>
    <name evidence="14" type="ORF">GDO54_001395</name>
</gene>
<keyword evidence="3 10" id="KW-0175">Coiled coil</keyword>
<dbReference type="SMART" id="SM00553">
    <property type="entry name" value="SEP"/>
    <property type="match status" value="1"/>
</dbReference>
<comment type="subunit">
    <text evidence="6">Interacts with GNA12, GNA13, RND1, RND2 and RND3.</text>
</comment>
<organism evidence="14 15">
    <name type="scientific">Pyxicephalus adspersus</name>
    <name type="common">African bullfrog</name>
    <dbReference type="NCBI Taxonomy" id="30357"/>
    <lineage>
        <taxon>Eukaryota</taxon>
        <taxon>Metazoa</taxon>
        <taxon>Chordata</taxon>
        <taxon>Craniata</taxon>
        <taxon>Vertebrata</taxon>
        <taxon>Euteleostomi</taxon>
        <taxon>Amphibia</taxon>
        <taxon>Batrachia</taxon>
        <taxon>Anura</taxon>
        <taxon>Neobatrachia</taxon>
        <taxon>Ranoidea</taxon>
        <taxon>Pyxicephalidae</taxon>
        <taxon>Pyxicephalinae</taxon>
        <taxon>Pyxicephalus</taxon>
    </lineage>
</organism>
<evidence type="ECO:0000256" key="8">
    <source>
        <dbReference type="ARBA" id="ARBA00075811"/>
    </source>
</evidence>
<evidence type="ECO:0000256" key="7">
    <source>
        <dbReference type="ARBA" id="ARBA00073759"/>
    </source>
</evidence>